<dbReference type="GO" id="GO:0030674">
    <property type="term" value="F:protein-macromolecule adaptor activity"/>
    <property type="evidence" value="ECO:0000318"/>
    <property type="project" value="GO_Central"/>
</dbReference>
<dbReference type="STRING" id="6412.T1G9I3"/>
<evidence type="ECO:0000256" key="5">
    <source>
        <dbReference type="ARBA" id="ARBA00022553"/>
    </source>
</evidence>
<comment type="similarity">
    <text evidence="3 10 11">Belongs to the cullin family.</text>
</comment>
<dbReference type="SMART" id="SM00182">
    <property type="entry name" value="CULLIN"/>
    <property type="match status" value="1"/>
</dbReference>
<dbReference type="Pfam" id="PF26557">
    <property type="entry name" value="Cullin_AB"/>
    <property type="match status" value="1"/>
</dbReference>
<evidence type="ECO:0000256" key="1">
    <source>
        <dbReference type="ARBA" id="ARBA00004123"/>
    </source>
</evidence>
<evidence type="ECO:0000256" key="7">
    <source>
        <dbReference type="ARBA" id="ARBA00022843"/>
    </source>
</evidence>
<dbReference type="GO" id="GO:0005634">
    <property type="term" value="C:nucleus"/>
    <property type="evidence" value="ECO:0007669"/>
    <property type="project" value="UniProtKB-SubCell"/>
</dbReference>
<dbReference type="InterPro" id="IPR045093">
    <property type="entry name" value="Cullin"/>
</dbReference>
<keyword evidence="15" id="KW-1185">Reference proteome</keyword>
<dbReference type="InterPro" id="IPR016159">
    <property type="entry name" value="Cullin_repeat-like_dom_sf"/>
</dbReference>
<dbReference type="HOGENOM" id="CLU_004747_5_0_1"/>
<evidence type="ECO:0000256" key="8">
    <source>
        <dbReference type="ARBA" id="ARBA00023242"/>
    </source>
</evidence>
<evidence type="ECO:0000313" key="13">
    <source>
        <dbReference type="EMBL" id="ESO09577.1"/>
    </source>
</evidence>
<keyword evidence="5" id="KW-0597">Phosphoprotein</keyword>
<evidence type="ECO:0000256" key="10">
    <source>
        <dbReference type="PROSITE-ProRule" id="PRU00330"/>
    </source>
</evidence>
<evidence type="ECO:0000313" key="14">
    <source>
        <dbReference type="EnsemblMetazoa" id="HelroP97655"/>
    </source>
</evidence>
<organism evidence="14 15">
    <name type="scientific">Helobdella robusta</name>
    <name type="common">Californian leech</name>
    <dbReference type="NCBI Taxonomy" id="6412"/>
    <lineage>
        <taxon>Eukaryota</taxon>
        <taxon>Metazoa</taxon>
        <taxon>Spiralia</taxon>
        <taxon>Lophotrochozoa</taxon>
        <taxon>Annelida</taxon>
        <taxon>Clitellata</taxon>
        <taxon>Hirudinea</taxon>
        <taxon>Rhynchobdellida</taxon>
        <taxon>Glossiphoniidae</taxon>
        <taxon>Helobdella</taxon>
    </lineage>
</organism>
<name>T1G9I3_HELRO</name>
<dbReference type="FunFam" id="3.30.230.130:FF:000004">
    <property type="entry name" value="Cullin 5"/>
    <property type="match status" value="1"/>
</dbReference>
<dbReference type="InterPro" id="IPR036317">
    <property type="entry name" value="Cullin_homology_sf"/>
</dbReference>
<dbReference type="GO" id="GO:0031466">
    <property type="term" value="C:Cul5-RING ubiquitin ligase complex"/>
    <property type="evidence" value="ECO:0000318"/>
    <property type="project" value="GO_Central"/>
</dbReference>
<dbReference type="FunCoup" id="T1G9I3">
    <property type="interactions" value="520"/>
</dbReference>
<dbReference type="EnsemblMetazoa" id="HelroT97655">
    <property type="protein sequence ID" value="HelroP97655"/>
    <property type="gene ID" value="HelroG97655"/>
</dbReference>
<dbReference type="Pfam" id="PF10557">
    <property type="entry name" value="Cullin_Nedd8"/>
    <property type="match status" value="1"/>
</dbReference>
<evidence type="ECO:0000256" key="2">
    <source>
        <dbReference type="ARBA" id="ARBA00004906"/>
    </source>
</evidence>
<dbReference type="Gene3D" id="1.20.1310.10">
    <property type="entry name" value="Cullin Repeats"/>
    <property type="match status" value="4"/>
</dbReference>
<dbReference type="InterPro" id="IPR036390">
    <property type="entry name" value="WH_DNA-bd_sf"/>
</dbReference>
<dbReference type="SUPFAM" id="SSF74788">
    <property type="entry name" value="Cullin repeat-like"/>
    <property type="match status" value="1"/>
</dbReference>
<dbReference type="InterPro" id="IPR001373">
    <property type="entry name" value="Cullin_N"/>
</dbReference>
<dbReference type="Proteomes" id="UP000015101">
    <property type="component" value="Unassembled WGS sequence"/>
</dbReference>
<dbReference type="InterPro" id="IPR019559">
    <property type="entry name" value="Cullin_neddylation_domain"/>
</dbReference>
<dbReference type="SUPFAM" id="SSF75632">
    <property type="entry name" value="Cullin homology domain"/>
    <property type="match status" value="1"/>
</dbReference>
<dbReference type="CTD" id="20217730"/>
<dbReference type="KEGG" id="hro:HELRODRAFT_97655"/>
<gene>
    <name evidence="14" type="primary">20217730</name>
    <name evidence="13" type="ORF">HELRODRAFT_97655</name>
</gene>
<accession>T1G9I3</accession>
<dbReference type="Gene3D" id="1.10.10.10">
    <property type="entry name" value="Winged helix-like DNA-binding domain superfamily/Winged helix DNA-binding domain"/>
    <property type="match status" value="1"/>
</dbReference>
<dbReference type="GO" id="GO:0019005">
    <property type="term" value="C:SCF ubiquitin ligase complex"/>
    <property type="evidence" value="ECO:0000318"/>
    <property type="project" value="GO_Central"/>
</dbReference>
<reference evidence="14" key="3">
    <citation type="submission" date="2015-06" db="UniProtKB">
        <authorList>
            <consortium name="EnsemblMetazoa"/>
        </authorList>
    </citation>
    <scope>IDENTIFICATION</scope>
</reference>
<dbReference type="InParanoid" id="T1G9I3"/>
<dbReference type="GO" id="GO:0016567">
    <property type="term" value="P:protein ubiquitination"/>
    <property type="evidence" value="ECO:0000318"/>
    <property type="project" value="GO_Central"/>
</dbReference>
<dbReference type="GeneID" id="20217730"/>
<dbReference type="GO" id="GO:0031146">
    <property type="term" value="P:SCF-dependent proteasomal ubiquitin-dependent protein catabolic process"/>
    <property type="evidence" value="ECO:0000318"/>
    <property type="project" value="GO_Central"/>
</dbReference>
<dbReference type="eggNOG" id="KOG2285">
    <property type="taxonomic scope" value="Eukaryota"/>
</dbReference>
<dbReference type="SMART" id="SM00884">
    <property type="entry name" value="Cullin_Nedd8"/>
    <property type="match status" value="1"/>
</dbReference>
<reference evidence="15" key="1">
    <citation type="submission" date="2012-12" db="EMBL/GenBank/DDBJ databases">
        <authorList>
            <person name="Hellsten U."/>
            <person name="Grimwood J."/>
            <person name="Chapman J.A."/>
            <person name="Shapiro H."/>
            <person name="Aerts A."/>
            <person name="Otillar R.P."/>
            <person name="Terry A.Y."/>
            <person name="Boore J.L."/>
            <person name="Simakov O."/>
            <person name="Marletaz F."/>
            <person name="Cho S.-J."/>
            <person name="Edsinger-Gonzales E."/>
            <person name="Havlak P."/>
            <person name="Kuo D.-H."/>
            <person name="Larsson T."/>
            <person name="Lv J."/>
            <person name="Arendt D."/>
            <person name="Savage R."/>
            <person name="Osoegawa K."/>
            <person name="de Jong P."/>
            <person name="Lindberg D.R."/>
            <person name="Seaver E.C."/>
            <person name="Weisblat D.A."/>
            <person name="Putnam N.H."/>
            <person name="Grigoriev I.V."/>
            <person name="Rokhsar D.S."/>
        </authorList>
    </citation>
    <scope>NUCLEOTIDE SEQUENCE</scope>
</reference>
<dbReference type="AlphaFoldDB" id="T1G9I3"/>
<evidence type="ECO:0000256" key="4">
    <source>
        <dbReference type="ARBA" id="ARBA00022499"/>
    </source>
</evidence>
<dbReference type="PROSITE" id="PS01256">
    <property type="entry name" value="CULLIN_1"/>
    <property type="match status" value="1"/>
</dbReference>
<reference evidence="13 15" key="2">
    <citation type="journal article" date="2013" name="Nature">
        <title>Insights into bilaterian evolution from three spiralian genomes.</title>
        <authorList>
            <person name="Simakov O."/>
            <person name="Marletaz F."/>
            <person name="Cho S.J."/>
            <person name="Edsinger-Gonzales E."/>
            <person name="Havlak P."/>
            <person name="Hellsten U."/>
            <person name="Kuo D.H."/>
            <person name="Larsson T."/>
            <person name="Lv J."/>
            <person name="Arendt D."/>
            <person name="Savage R."/>
            <person name="Osoegawa K."/>
            <person name="de Jong P."/>
            <person name="Grimwood J."/>
            <person name="Chapman J.A."/>
            <person name="Shapiro H."/>
            <person name="Aerts A."/>
            <person name="Otillar R.P."/>
            <person name="Terry A.Y."/>
            <person name="Boore J.L."/>
            <person name="Grigoriev I.V."/>
            <person name="Lindberg D.R."/>
            <person name="Seaver E.C."/>
            <person name="Weisblat D.A."/>
            <person name="Putnam N.H."/>
            <person name="Rokhsar D.S."/>
        </authorList>
    </citation>
    <scope>NUCLEOTIDE SEQUENCE</scope>
</reference>
<dbReference type="InterPro" id="IPR059120">
    <property type="entry name" value="Cullin-like_AB"/>
</dbReference>
<dbReference type="FunFam" id="1.20.1310.10:FF:000014">
    <property type="entry name" value="Cullin 5"/>
    <property type="match status" value="1"/>
</dbReference>
<comment type="pathway">
    <text evidence="2">Protein modification; protein ubiquitination.</text>
</comment>
<sequence length="761" mass="88828">MRPTVLKLLHQEPVTREEWQDLFWSVHSVCLWDEKGASKVHKALHDDILWFIKGAQNRVLLHQDDSALLKAYIAEWSKFFTQCDYLPKPFGQLEATLIGKGSARPNKTPGEESIVRKLMLDSWNQSIFSNIKDRLQDSAMKLVHAERNGEAFDTQLVIGVRESYVNLSSNCEDKLKIYKDNFEKAYISATESFYKAKALEYRQLNGVQCYMKYADTKLKEEENRAVRYLESRKDCKSVETLVACCVKVLVADHKDEIIAQCPSMIHINEVDKLRLMFSLLDRIDDGIQEMLRYLEDHIKLQGKEDMKASAEIITTDSEQYVEKLLQLFNRFSSLVRDAFNDDPRFLTSRDKAFEDIVNDTSIFKLELATKSKGVTNLKSMVPESKCPELLANYCDMLLRKTPLSKRLTSEEIEKKLKDVILVLKYVRNKDVFMRFHKTHLIRRLILESSADSEKEENMVDWLREVGVPADFVNKLQRMFQDIKVSEDLNQEFKEVHRDHNEYIADSINIKILNAGAWARTSDRIPVTLPTELEDYIPEVEEFYRQKHRGRKLHWHHFMSNGIISFSNKSGKFDLEVTTFQMAVLFAWNERPLERISYESLKLATELPDSELTKTLFSLVQSPKLRKQVLLCSPEAKKPTDINESCMFWVNQNFSVIKNNKPQPRGKISLIGRMTFTTDRGKEEDSDSIIQLRILRVQEAIVKILKMRKTISNAALQTELVEILKNMFLPSKKLIKEQIEWLIEHKYMRRDDENINQFIYMA</sequence>
<dbReference type="EMBL" id="KB095959">
    <property type="protein sequence ID" value="ESO09577.1"/>
    <property type="molecule type" value="Genomic_DNA"/>
</dbReference>
<dbReference type="GO" id="GO:0031625">
    <property type="term" value="F:ubiquitin protein ligase binding"/>
    <property type="evidence" value="ECO:0000318"/>
    <property type="project" value="GO_Central"/>
</dbReference>
<dbReference type="Pfam" id="PF00888">
    <property type="entry name" value="Cullin"/>
    <property type="match status" value="1"/>
</dbReference>
<evidence type="ECO:0000256" key="6">
    <source>
        <dbReference type="ARBA" id="ARBA00022786"/>
    </source>
</evidence>
<keyword evidence="4" id="KW-1017">Isopeptide bond</keyword>
<dbReference type="OrthoDB" id="27073at2759"/>
<evidence type="ECO:0000256" key="9">
    <source>
        <dbReference type="ARBA" id="ARBA00040451"/>
    </source>
</evidence>
<dbReference type="FunFam" id="1.20.1310.10:FF:000009">
    <property type="entry name" value="Cullin 5"/>
    <property type="match status" value="1"/>
</dbReference>
<evidence type="ECO:0000256" key="11">
    <source>
        <dbReference type="RuleBase" id="RU003829"/>
    </source>
</evidence>
<dbReference type="InterPro" id="IPR016157">
    <property type="entry name" value="Cullin_CS"/>
</dbReference>
<dbReference type="GO" id="GO:0007165">
    <property type="term" value="P:signal transduction"/>
    <property type="evidence" value="ECO:0007669"/>
    <property type="project" value="UniProtKB-ARBA"/>
</dbReference>
<dbReference type="OMA" id="FWINQQF"/>
<dbReference type="Gene3D" id="3.30.230.130">
    <property type="entry name" value="Cullin, Chain C, Domain 2"/>
    <property type="match status" value="1"/>
</dbReference>
<dbReference type="FunFam" id="1.20.1310.10:FF:000017">
    <property type="entry name" value="Cullin 5"/>
    <property type="match status" value="1"/>
</dbReference>
<proteinExistence type="inferred from homology"/>
<dbReference type="RefSeq" id="XP_009012670.1">
    <property type="nucleotide sequence ID" value="XM_009014422.1"/>
</dbReference>
<dbReference type="InterPro" id="IPR036388">
    <property type="entry name" value="WH-like_DNA-bd_sf"/>
</dbReference>
<dbReference type="EMBL" id="AMQM01002996">
    <property type="status" value="NOT_ANNOTATED_CDS"/>
    <property type="molecule type" value="Genomic_DNA"/>
</dbReference>
<dbReference type="FunFam" id="1.10.10.10:FF:000142">
    <property type="entry name" value="Cullin 5"/>
    <property type="match status" value="1"/>
</dbReference>
<dbReference type="InterPro" id="IPR016158">
    <property type="entry name" value="Cullin_homology"/>
</dbReference>
<evidence type="ECO:0000256" key="3">
    <source>
        <dbReference type="ARBA" id="ARBA00006019"/>
    </source>
</evidence>
<keyword evidence="7" id="KW-0832">Ubl conjugation</keyword>
<evidence type="ECO:0000313" key="15">
    <source>
        <dbReference type="Proteomes" id="UP000015101"/>
    </source>
</evidence>
<keyword evidence="8" id="KW-0539">Nucleus</keyword>
<evidence type="ECO:0000259" key="12">
    <source>
        <dbReference type="PROSITE" id="PS50069"/>
    </source>
</evidence>
<dbReference type="SUPFAM" id="SSF46785">
    <property type="entry name" value="Winged helix' DNA-binding domain"/>
    <property type="match status" value="1"/>
</dbReference>
<keyword evidence="6" id="KW-0833">Ubl conjugation pathway</keyword>
<dbReference type="PANTHER" id="PTHR11932">
    <property type="entry name" value="CULLIN"/>
    <property type="match status" value="1"/>
</dbReference>
<dbReference type="PROSITE" id="PS50069">
    <property type="entry name" value="CULLIN_2"/>
    <property type="match status" value="1"/>
</dbReference>
<comment type="subcellular location">
    <subcellularLocation>
        <location evidence="1">Nucleus</location>
    </subcellularLocation>
</comment>
<protein>
    <recommendedName>
        <fullName evidence="9">Cullin-5</fullName>
    </recommendedName>
</protein>
<feature type="domain" description="Cullin family profile" evidence="12">
    <location>
        <begin position="385"/>
        <end position="619"/>
    </location>
</feature>